<evidence type="ECO:0000313" key="3">
    <source>
        <dbReference type="EMBL" id="SDE60198.1"/>
    </source>
</evidence>
<dbReference type="GO" id="GO:0016758">
    <property type="term" value="F:hexosyltransferase activity"/>
    <property type="evidence" value="ECO:0007669"/>
    <property type="project" value="TreeGrafter"/>
</dbReference>
<dbReference type="OrthoDB" id="9771846at2"/>
<organism evidence="3 4">
    <name type="scientific">Thermus arciformis</name>
    <dbReference type="NCBI Taxonomy" id="482827"/>
    <lineage>
        <taxon>Bacteria</taxon>
        <taxon>Thermotogati</taxon>
        <taxon>Deinococcota</taxon>
        <taxon>Deinococci</taxon>
        <taxon>Thermales</taxon>
        <taxon>Thermaceae</taxon>
        <taxon>Thermus</taxon>
    </lineage>
</organism>
<evidence type="ECO:0000256" key="2">
    <source>
        <dbReference type="ARBA" id="ARBA00022679"/>
    </source>
</evidence>
<name>A0A1G7E927_9DEIN</name>
<proteinExistence type="predicted"/>
<keyword evidence="2 3" id="KW-0808">Transferase</keyword>
<dbReference type="PANTHER" id="PTHR34136">
    <property type="match status" value="1"/>
</dbReference>
<dbReference type="InterPro" id="IPR004629">
    <property type="entry name" value="WecG_TagA_CpsF"/>
</dbReference>
<dbReference type="RefSeq" id="WP_093005690.1">
    <property type="nucleotide sequence ID" value="NZ_FNBC01000005.1"/>
</dbReference>
<dbReference type="Proteomes" id="UP000199446">
    <property type="component" value="Unassembled WGS sequence"/>
</dbReference>
<dbReference type="EMBL" id="FNBC01000005">
    <property type="protein sequence ID" value="SDE60198.1"/>
    <property type="molecule type" value="Genomic_DNA"/>
</dbReference>
<reference evidence="4" key="1">
    <citation type="submission" date="2016-10" db="EMBL/GenBank/DDBJ databases">
        <authorList>
            <person name="Varghese N."/>
            <person name="Submissions S."/>
        </authorList>
    </citation>
    <scope>NUCLEOTIDE SEQUENCE [LARGE SCALE GENOMIC DNA]</scope>
    <source>
        <strain evidence="4">CGMCC 1.6992</strain>
    </source>
</reference>
<dbReference type="STRING" id="482827.SAMN04488243_1053"/>
<accession>A0A1G7E927</accession>
<sequence>MERLTLLGLPLDPVDMEEALKRLGGFLREERTHQVVTLNPEIAVRAQEDEALRRAVLEAELVTPDGVGILWAVRRLHSLSLKERVTGIDLTLALLRRFPGVRVYLLGGKPGVAERAAREVERLGGVVVGHHHGYFQEEAPVVEAIRKAAPDLLLVGMGERQEAFIHRHKPHLEARVAMGVGGTLDVLAGEARRPPLWAQRLGLEWLLRVGLDPKRWRRAPRLFRFAYMVLREGR</sequence>
<protein>
    <submittedName>
        <fullName evidence="3">N-acetylmannosaminyltransferase</fullName>
    </submittedName>
</protein>
<keyword evidence="4" id="KW-1185">Reference proteome</keyword>
<evidence type="ECO:0000313" key="4">
    <source>
        <dbReference type="Proteomes" id="UP000199446"/>
    </source>
</evidence>
<dbReference type="AlphaFoldDB" id="A0A1G7E927"/>
<dbReference type="PANTHER" id="PTHR34136:SF1">
    <property type="entry name" value="UDP-N-ACETYL-D-MANNOSAMINURONIC ACID TRANSFERASE"/>
    <property type="match status" value="1"/>
</dbReference>
<evidence type="ECO:0000256" key="1">
    <source>
        <dbReference type="ARBA" id="ARBA00022676"/>
    </source>
</evidence>
<dbReference type="Pfam" id="PF03808">
    <property type="entry name" value="Glyco_tran_WecG"/>
    <property type="match status" value="1"/>
</dbReference>
<gene>
    <name evidence="3" type="ORF">SAMN04488243_1053</name>
</gene>
<dbReference type="CDD" id="cd06533">
    <property type="entry name" value="Glyco_transf_WecG_TagA"/>
    <property type="match status" value="1"/>
</dbReference>
<keyword evidence="1" id="KW-0328">Glycosyltransferase</keyword>
<dbReference type="NCBIfam" id="TIGR00696">
    <property type="entry name" value="wecG_tagA_cpsF"/>
    <property type="match status" value="1"/>
</dbReference>